<evidence type="ECO:0000256" key="1">
    <source>
        <dbReference type="ARBA" id="ARBA00004635"/>
    </source>
</evidence>
<reference evidence="11" key="1">
    <citation type="submission" date="2017-08" db="EMBL/GenBank/DDBJ databases">
        <authorList>
            <person name="Huang Z."/>
        </authorList>
    </citation>
    <scope>NUCLEOTIDE SEQUENCE [LARGE SCALE GENOMIC DNA]</scope>
    <source>
        <strain evidence="11">SA5d-4</strain>
    </source>
</reference>
<dbReference type="PROSITE" id="PS51257">
    <property type="entry name" value="PROKAR_LIPOPROTEIN"/>
    <property type="match status" value="1"/>
</dbReference>
<gene>
    <name evidence="10" type="ORF">CIB95_01745</name>
</gene>
<dbReference type="NCBIfam" id="TIGR02887">
    <property type="entry name" value="spore_ger_x_C"/>
    <property type="match status" value="1"/>
</dbReference>
<dbReference type="GO" id="GO:0009847">
    <property type="term" value="P:spore germination"/>
    <property type="evidence" value="ECO:0007669"/>
    <property type="project" value="InterPro"/>
</dbReference>
<keyword evidence="4" id="KW-0732">Signal</keyword>
<dbReference type="RefSeq" id="WP_094921005.1">
    <property type="nucleotide sequence ID" value="NZ_NPIA01000001.1"/>
</dbReference>
<reference evidence="10 11" key="2">
    <citation type="submission" date="2017-09" db="EMBL/GenBank/DDBJ databases">
        <title>Bacillus patelloidae sp. nov., isolated from the intestinal tract of a marine limpet.</title>
        <authorList>
            <person name="Liu R."/>
            <person name="Dong C."/>
            <person name="Shao Z."/>
        </authorList>
    </citation>
    <scope>NUCLEOTIDE SEQUENCE [LARGE SCALE GENOMIC DNA]</scope>
    <source>
        <strain evidence="10 11">SA5d-4</strain>
    </source>
</reference>
<sequence length="394" mass="44388">MVKKVLVLILILLTLTGCWNRRELDELAITVALGIDKDGEDYLVSVQIINPSEIASTEKTNRTPVTTYAQSAPTIFEALRKLTTVSPRKLYLSHLRAVIISEELAREGIKNILDFFNRDHEMRTSFFLIVAKDQTANDVVNILTPMEQIPANKLFSSIKTSQDAFAATTHVTLDQFIKEYQSSGKQSVITGLKIVGDKQIGKTQANVESVGASAVLKYEGLSIFKEDKLVGWLNEEESKGYNYIIGNVKNTVGHINCPNDSKGRITIELVNIETSIDGKVEKGKPKISIDIWSEGNIGEVACVYDFKESGALQLIETEVEKKVKLLIEAAITKAQKDQTDIFGFGETIRRENPSYWKQIKKEWEEEYFEDLEIDTKISFKIRRTGTIDNSFFFK</sequence>
<evidence type="ECO:0000256" key="5">
    <source>
        <dbReference type="ARBA" id="ARBA00023136"/>
    </source>
</evidence>
<comment type="similarity">
    <text evidence="2">Belongs to the GerABKC lipoprotein family.</text>
</comment>
<dbReference type="Gene3D" id="3.30.300.210">
    <property type="entry name" value="Nutrient germinant receptor protein C, domain 3"/>
    <property type="match status" value="1"/>
</dbReference>
<keyword evidence="7" id="KW-0449">Lipoprotein</keyword>
<dbReference type="PANTHER" id="PTHR35789">
    <property type="entry name" value="SPORE GERMINATION PROTEIN B3"/>
    <property type="match status" value="1"/>
</dbReference>
<evidence type="ECO:0000313" key="11">
    <source>
        <dbReference type="Proteomes" id="UP000217083"/>
    </source>
</evidence>
<dbReference type="AlphaFoldDB" id="A0A263BXK5"/>
<dbReference type="InterPro" id="IPR057336">
    <property type="entry name" value="GerAC_N"/>
</dbReference>
<comment type="subcellular location">
    <subcellularLocation>
        <location evidence="1">Membrane</location>
        <topology evidence="1">Lipid-anchor</topology>
    </subcellularLocation>
</comment>
<feature type="domain" description="Spore germination protein N-terminal" evidence="9">
    <location>
        <begin position="20"/>
        <end position="193"/>
    </location>
</feature>
<evidence type="ECO:0000256" key="7">
    <source>
        <dbReference type="ARBA" id="ARBA00023288"/>
    </source>
</evidence>
<proteinExistence type="inferred from homology"/>
<feature type="domain" description="Spore germination GerAC-like C-terminal" evidence="8">
    <location>
        <begin position="219"/>
        <end position="385"/>
    </location>
</feature>
<dbReference type="InterPro" id="IPR046953">
    <property type="entry name" value="Spore_GerAC-like_C"/>
</dbReference>
<evidence type="ECO:0000256" key="6">
    <source>
        <dbReference type="ARBA" id="ARBA00023139"/>
    </source>
</evidence>
<dbReference type="EMBL" id="NPIA01000001">
    <property type="protein sequence ID" value="OZM58318.1"/>
    <property type="molecule type" value="Genomic_DNA"/>
</dbReference>
<keyword evidence="6" id="KW-0564">Palmitate</keyword>
<keyword evidence="11" id="KW-1185">Reference proteome</keyword>
<dbReference type="PANTHER" id="PTHR35789:SF1">
    <property type="entry name" value="SPORE GERMINATION PROTEIN B3"/>
    <property type="match status" value="1"/>
</dbReference>
<keyword evidence="3" id="KW-0309">Germination</keyword>
<evidence type="ECO:0000256" key="4">
    <source>
        <dbReference type="ARBA" id="ARBA00022729"/>
    </source>
</evidence>
<evidence type="ECO:0000256" key="3">
    <source>
        <dbReference type="ARBA" id="ARBA00022544"/>
    </source>
</evidence>
<evidence type="ECO:0000259" key="8">
    <source>
        <dbReference type="Pfam" id="PF05504"/>
    </source>
</evidence>
<name>A0A263BXK5_9BACI</name>
<protein>
    <submittedName>
        <fullName evidence="10">Uncharacterized protein</fullName>
    </submittedName>
</protein>
<dbReference type="InterPro" id="IPR038501">
    <property type="entry name" value="Spore_GerAC_C_sf"/>
</dbReference>
<dbReference type="Proteomes" id="UP000217083">
    <property type="component" value="Unassembled WGS sequence"/>
</dbReference>
<evidence type="ECO:0000313" key="10">
    <source>
        <dbReference type="EMBL" id="OZM58318.1"/>
    </source>
</evidence>
<dbReference type="Pfam" id="PF05504">
    <property type="entry name" value="Spore_GerAC"/>
    <property type="match status" value="1"/>
</dbReference>
<dbReference type="GO" id="GO:0016020">
    <property type="term" value="C:membrane"/>
    <property type="evidence" value="ECO:0007669"/>
    <property type="project" value="UniProtKB-SubCell"/>
</dbReference>
<evidence type="ECO:0000259" key="9">
    <source>
        <dbReference type="Pfam" id="PF25198"/>
    </source>
</evidence>
<dbReference type="Pfam" id="PF25198">
    <property type="entry name" value="Spore_GerAC_N"/>
    <property type="match status" value="1"/>
</dbReference>
<comment type="caution">
    <text evidence="10">The sequence shown here is derived from an EMBL/GenBank/DDBJ whole genome shotgun (WGS) entry which is preliminary data.</text>
</comment>
<keyword evidence="5" id="KW-0472">Membrane</keyword>
<accession>A0A263BXK5</accession>
<evidence type="ECO:0000256" key="2">
    <source>
        <dbReference type="ARBA" id="ARBA00007886"/>
    </source>
</evidence>
<dbReference type="InterPro" id="IPR008844">
    <property type="entry name" value="Spore_GerAC-like"/>
</dbReference>
<organism evidence="10 11">
    <name type="scientific">Lottiidibacillus patelloidae</name>
    <dbReference type="NCBI Taxonomy" id="2670334"/>
    <lineage>
        <taxon>Bacteria</taxon>
        <taxon>Bacillati</taxon>
        <taxon>Bacillota</taxon>
        <taxon>Bacilli</taxon>
        <taxon>Bacillales</taxon>
        <taxon>Bacillaceae</taxon>
        <taxon>Lottiidibacillus</taxon>
    </lineage>
</organism>